<gene>
    <name evidence="5" type="primary">prpA</name>
    <name evidence="5" type="ordered locus">lpl0147</name>
</gene>
<dbReference type="InterPro" id="IPR010982">
    <property type="entry name" value="Lambda_DNA-bd_dom_sf"/>
</dbReference>
<keyword evidence="3" id="KW-0804">Transcription</keyword>
<dbReference type="PROSITE" id="PS50943">
    <property type="entry name" value="HTH_CROC1"/>
    <property type="match status" value="1"/>
</dbReference>
<dbReference type="Pfam" id="PF00717">
    <property type="entry name" value="Peptidase_S24"/>
    <property type="match status" value="1"/>
</dbReference>
<keyword evidence="1" id="KW-0805">Transcription regulation</keyword>
<dbReference type="SUPFAM" id="SSF51306">
    <property type="entry name" value="LexA/Signal peptidase"/>
    <property type="match status" value="1"/>
</dbReference>
<accession>Q5X075</accession>
<dbReference type="CDD" id="cd00093">
    <property type="entry name" value="HTH_XRE"/>
    <property type="match status" value="1"/>
</dbReference>
<evidence type="ECO:0000313" key="6">
    <source>
        <dbReference type="Proteomes" id="UP000002517"/>
    </source>
</evidence>
<dbReference type="InterPro" id="IPR036286">
    <property type="entry name" value="LexA/Signal_pep-like_sf"/>
</dbReference>
<protein>
    <recommendedName>
        <fullName evidence="4">HTH cro/C1-type domain-containing protein</fullName>
    </recommendedName>
</protein>
<dbReference type="PANTHER" id="PTHR40661:SF3">
    <property type="entry name" value="FELS-1 PROPHAGE TRANSCRIPTIONAL REGULATOR"/>
    <property type="match status" value="1"/>
</dbReference>
<feature type="domain" description="HTH cro/C1-type" evidence="4">
    <location>
        <begin position="24"/>
        <end position="79"/>
    </location>
</feature>
<evidence type="ECO:0000259" key="4">
    <source>
        <dbReference type="PROSITE" id="PS50943"/>
    </source>
</evidence>
<evidence type="ECO:0000256" key="2">
    <source>
        <dbReference type="ARBA" id="ARBA00023125"/>
    </source>
</evidence>
<dbReference type="SMART" id="SM00530">
    <property type="entry name" value="HTH_XRE"/>
    <property type="match status" value="1"/>
</dbReference>
<dbReference type="Proteomes" id="UP000002517">
    <property type="component" value="Chromosome"/>
</dbReference>
<name>Q5X075_LEGPL</name>
<dbReference type="AlphaFoldDB" id="Q5X075"/>
<dbReference type="InterPro" id="IPR015927">
    <property type="entry name" value="Peptidase_S24_S26A/B/C"/>
</dbReference>
<keyword evidence="2" id="KW-0238">DNA-binding</keyword>
<dbReference type="CDD" id="cd06529">
    <property type="entry name" value="S24_LexA-like"/>
    <property type="match status" value="1"/>
</dbReference>
<dbReference type="KEGG" id="lpf:lpl0147"/>
<dbReference type="GO" id="GO:0003677">
    <property type="term" value="F:DNA binding"/>
    <property type="evidence" value="ECO:0007669"/>
    <property type="project" value="UniProtKB-KW"/>
</dbReference>
<dbReference type="Gene3D" id="2.10.109.10">
    <property type="entry name" value="Umud Fragment, subunit A"/>
    <property type="match status" value="1"/>
</dbReference>
<reference evidence="5 6" key="1">
    <citation type="journal article" date="2004" name="Nat. Genet.">
        <title>Evidence in the Legionella pneumophila genome for exploitation of host cell functions and high genome plasticity.</title>
        <authorList>
            <person name="Cazalet C."/>
            <person name="Rusniok C."/>
            <person name="Bruggemann H."/>
            <person name="Zidane N."/>
            <person name="Magnier A."/>
            <person name="Ma L."/>
            <person name="Tichit M."/>
            <person name="Jarraud S."/>
            <person name="Bouchier C."/>
            <person name="Vandenesch F."/>
            <person name="Kunst F."/>
            <person name="Etienne J."/>
            <person name="Glaser P."/>
            <person name="Buchrieser C."/>
        </authorList>
    </citation>
    <scope>NUCLEOTIDE SEQUENCE [LARGE SCALE GENOMIC DNA]</scope>
    <source>
        <strain evidence="5 6">Lens</strain>
    </source>
</reference>
<dbReference type="RefSeq" id="WP_011214426.1">
    <property type="nucleotide sequence ID" value="NC_006369.1"/>
</dbReference>
<dbReference type="PANTHER" id="PTHR40661">
    <property type="match status" value="1"/>
</dbReference>
<evidence type="ECO:0000256" key="1">
    <source>
        <dbReference type="ARBA" id="ARBA00023015"/>
    </source>
</evidence>
<proteinExistence type="predicted"/>
<dbReference type="InterPro" id="IPR001387">
    <property type="entry name" value="Cro/C1-type_HTH"/>
</dbReference>
<organism evidence="5 6">
    <name type="scientific">Legionella pneumophila (strain Lens)</name>
    <dbReference type="NCBI Taxonomy" id="297245"/>
    <lineage>
        <taxon>Bacteria</taxon>
        <taxon>Pseudomonadati</taxon>
        <taxon>Pseudomonadota</taxon>
        <taxon>Gammaproteobacteria</taxon>
        <taxon>Legionellales</taxon>
        <taxon>Legionellaceae</taxon>
        <taxon>Legionella</taxon>
    </lineage>
</organism>
<dbReference type="Pfam" id="PF01381">
    <property type="entry name" value="HTH_3"/>
    <property type="match status" value="1"/>
</dbReference>
<evidence type="ECO:0000313" key="5">
    <source>
        <dbReference type="EMBL" id="CAH14376.1"/>
    </source>
</evidence>
<dbReference type="LegioList" id="lpl0147"/>
<dbReference type="Gene3D" id="1.10.260.40">
    <property type="entry name" value="lambda repressor-like DNA-binding domains"/>
    <property type="match status" value="1"/>
</dbReference>
<dbReference type="InterPro" id="IPR039418">
    <property type="entry name" value="LexA-like"/>
</dbReference>
<dbReference type="EMBL" id="CR628337">
    <property type="protein sequence ID" value="CAH14376.1"/>
    <property type="molecule type" value="Genomic_DNA"/>
</dbReference>
<dbReference type="HOGENOM" id="CLU_066192_1_3_6"/>
<dbReference type="SUPFAM" id="SSF47413">
    <property type="entry name" value="lambda repressor-like DNA-binding domains"/>
    <property type="match status" value="1"/>
</dbReference>
<evidence type="ECO:0000256" key="3">
    <source>
        <dbReference type="ARBA" id="ARBA00023163"/>
    </source>
</evidence>
<sequence length="234" mass="25552">MVNSHFLGVNLTELNIKKEIGKRILEARKAKGLTLKALGELAGGLKQTRLTNWEQGVRTPGPEEIKSLAEALDVSPAYLMCLSDEAQVKVVKKTSHLIPLLDHHQACQARLHVNTIRVQGTCGDAALISVSAALLPELSDEAFALKMTDESMMPEIRVGDVLIVDPSIEPAPGDFVVVKVPSISNAIVCKYRKLSYTSPEFELLTANDNWPNITVTADIDAEIIGSILQNLRNY</sequence>